<feature type="domain" description="Penicillin-binding protein transpeptidase" evidence="14">
    <location>
        <begin position="299"/>
        <end position="551"/>
    </location>
</feature>
<dbReference type="NCBIfam" id="TIGR02073">
    <property type="entry name" value="PBP_1c"/>
    <property type="match status" value="1"/>
</dbReference>
<dbReference type="PANTHER" id="PTHR32282:SF15">
    <property type="entry name" value="PENICILLIN-BINDING PROTEIN 1C"/>
    <property type="match status" value="1"/>
</dbReference>
<comment type="similarity">
    <text evidence="3">In the N-terminal section; belongs to the glycosyltransferase 51 family.</text>
</comment>
<gene>
    <name evidence="17" type="primary">pbpC</name>
    <name evidence="17" type="ORF">NX786_27330</name>
</gene>
<accession>A0ABT2C6L6</accession>
<feature type="domain" description="Glycosyl transferase family 51" evidence="15">
    <location>
        <begin position="52"/>
        <end position="217"/>
    </location>
</feature>
<feature type="signal peptide" evidence="13">
    <location>
        <begin position="1"/>
        <end position="17"/>
    </location>
</feature>
<keyword evidence="8" id="KW-0378">Hydrolase</keyword>
<dbReference type="InterPro" id="IPR001460">
    <property type="entry name" value="PCN-bd_Tpept"/>
</dbReference>
<evidence type="ECO:0000256" key="11">
    <source>
        <dbReference type="ARBA" id="ARBA00049902"/>
    </source>
</evidence>
<name>A0ABT2C6L6_9BURK</name>
<dbReference type="Gene3D" id="1.10.3810.10">
    <property type="entry name" value="Biosynthetic peptidoglycan transglycosylase-like"/>
    <property type="match status" value="1"/>
</dbReference>
<keyword evidence="4" id="KW-0121">Carboxypeptidase</keyword>
<evidence type="ECO:0000313" key="18">
    <source>
        <dbReference type="Proteomes" id="UP001165263"/>
    </source>
</evidence>
<keyword evidence="5" id="KW-0645">Protease</keyword>
<evidence type="ECO:0000256" key="8">
    <source>
        <dbReference type="ARBA" id="ARBA00022801"/>
    </source>
</evidence>
<reference evidence="17" key="1">
    <citation type="submission" date="2022-08" db="EMBL/GenBank/DDBJ databases">
        <title>Reclassification of Massilia species as members of the genera Telluria, Duganella, Pseudoduganella, Mokoshia gen. nov. and Zemynaea gen. nov. using orthogonal and non-orthogonal genome-based approaches.</title>
        <authorList>
            <person name="Bowman J.P."/>
        </authorList>
    </citation>
    <scope>NUCLEOTIDE SEQUENCE</scope>
    <source>
        <strain evidence="17">LMG 11547</strain>
    </source>
</reference>
<evidence type="ECO:0000256" key="10">
    <source>
        <dbReference type="ARBA" id="ARBA00044770"/>
    </source>
</evidence>
<feature type="region of interest" description="Disordered" evidence="12">
    <location>
        <begin position="691"/>
        <end position="716"/>
    </location>
</feature>
<evidence type="ECO:0000256" key="6">
    <source>
        <dbReference type="ARBA" id="ARBA00022676"/>
    </source>
</evidence>
<dbReference type="Pfam" id="PF06832">
    <property type="entry name" value="BiPBP_C"/>
    <property type="match status" value="1"/>
</dbReference>
<sequence length="716" mass="76386">MKTVFWVLLLLALPARAAVPTPHEVKAAWRSSDTTLLDRHGETIATVRVDMTGRRLAWVALDDISPALGRAVLQAEDQRFMEHGGIDFQAIGKAAWDNLFSSGQQRTRGASTITMQLAGLLDPKLAPRSSGRTWMRKWDQALAARELEAGWTKRQILEAYLNLASYRGELQGIGAAARGLFGKAPSGLDAGEAAILASLLRAPTAPPRTVAKRACTLARELDARTDCAAIEWEVDAAFARTASAPASAPTGVTPQLVRRLGGTPGSVVRSTLDAGLQRFTVAALRRHLAELAERNVGDGAVIVIANASGAVLAYVANGGTGEVDGVTALRQAGSTLKPFLYELALERGQLTAASLLDDTPVDIPTVGGLYVPQNYDHQYRDAASVRTSLAGSLNVPAVRTLMLAGLERFHERLRALGITSLTEAPEFYGWSLALGSGDVSLLELAHAYRTLANGGVQDGKRRVLDARASFIVADILSDRAARSTTFGLSNELATGFWSAVKTGTSKDMRDNWCVGFSDRYTVGVWVGNFDGRSMWEVSGVSGAAPVWRDVMDYLHRDRPSRPPAAPPGVVRQTVRFAPAVEPERSEWFVRGTEVALVEMLPPAKRAPRIVYPAADSVIALDPDIPAPLQRVSFRAYGGAGLRWQLDGADAGPADRGAAWTPQPGEHELKLVGESGRAVAAARFEVRGQLASTFSTSTGGSAGRSSGNGVNSGESER</sequence>
<evidence type="ECO:0000256" key="4">
    <source>
        <dbReference type="ARBA" id="ARBA00022645"/>
    </source>
</evidence>
<dbReference type="SUPFAM" id="SSF53955">
    <property type="entry name" value="Lysozyme-like"/>
    <property type="match status" value="1"/>
</dbReference>
<dbReference type="SUPFAM" id="SSF56601">
    <property type="entry name" value="beta-lactamase/transpeptidase-like"/>
    <property type="match status" value="1"/>
</dbReference>
<dbReference type="InterPro" id="IPR023346">
    <property type="entry name" value="Lysozyme-like_dom_sf"/>
</dbReference>
<feature type="domain" description="Penicillin-binding C-terminal" evidence="16">
    <location>
        <begin position="603"/>
        <end position="682"/>
    </location>
</feature>
<keyword evidence="18" id="KW-1185">Reference proteome</keyword>
<dbReference type="Gene3D" id="3.40.710.10">
    <property type="entry name" value="DD-peptidase/beta-lactamase superfamily"/>
    <property type="match status" value="1"/>
</dbReference>
<dbReference type="Proteomes" id="UP001165263">
    <property type="component" value="Unassembled WGS sequence"/>
</dbReference>
<keyword evidence="6" id="KW-0328">Glycosyltransferase</keyword>
<evidence type="ECO:0000256" key="13">
    <source>
        <dbReference type="SAM" id="SignalP"/>
    </source>
</evidence>
<evidence type="ECO:0000256" key="3">
    <source>
        <dbReference type="ARBA" id="ARBA00007739"/>
    </source>
</evidence>
<comment type="caution">
    <text evidence="17">The sequence shown here is derived from an EMBL/GenBank/DDBJ whole genome shotgun (WGS) entry which is preliminary data.</text>
</comment>
<keyword evidence="7" id="KW-0808">Transferase</keyword>
<evidence type="ECO:0000256" key="7">
    <source>
        <dbReference type="ARBA" id="ARBA00022679"/>
    </source>
</evidence>
<evidence type="ECO:0000259" key="16">
    <source>
        <dbReference type="Pfam" id="PF06832"/>
    </source>
</evidence>
<evidence type="ECO:0000256" key="2">
    <source>
        <dbReference type="ARBA" id="ARBA00007090"/>
    </source>
</evidence>
<evidence type="ECO:0000256" key="1">
    <source>
        <dbReference type="ARBA" id="ARBA00004752"/>
    </source>
</evidence>
<protein>
    <recommendedName>
        <fullName evidence="10">peptidoglycan glycosyltransferase</fullName>
        <ecNumber evidence="10">2.4.99.28</ecNumber>
    </recommendedName>
</protein>
<keyword evidence="13" id="KW-0732">Signal</keyword>
<organism evidence="17 18">
    <name type="scientific">Telluria mixta</name>
    <dbReference type="NCBI Taxonomy" id="34071"/>
    <lineage>
        <taxon>Bacteria</taxon>
        <taxon>Pseudomonadati</taxon>
        <taxon>Pseudomonadota</taxon>
        <taxon>Betaproteobacteria</taxon>
        <taxon>Burkholderiales</taxon>
        <taxon>Oxalobacteraceae</taxon>
        <taxon>Telluria group</taxon>
        <taxon>Telluria</taxon>
    </lineage>
</organism>
<feature type="chain" id="PRO_5046861099" description="peptidoglycan glycosyltransferase" evidence="13">
    <location>
        <begin position="18"/>
        <end position="716"/>
    </location>
</feature>
<dbReference type="Pfam" id="PF00912">
    <property type="entry name" value="Transgly"/>
    <property type="match status" value="1"/>
</dbReference>
<evidence type="ECO:0000259" key="15">
    <source>
        <dbReference type="Pfam" id="PF00912"/>
    </source>
</evidence>
<dbReference type="InterPro" id="IPR001264">
    <property type="entry name" value="Glyco_trans_51"/>
</dbReference>
<keyword evidence="9" id="KW-0511">Multifunctional enzyme</keyword>
<evidence type="ECO:0000256" key="12">
    <source>
        <dbReference type="SAM" id="MobiDB-lite"/>
    </source>
</evidence>
<evidence type="ECO:0000313" key="17">
    <source>
        <dbReference type="EMBL" id="MCS0633053.1"/>
    </source>
</evidence>
<dbReference type="InterPro" id="IPR009647">
    <property type="entry name" value="PBP_C"/>
</dbReference>
<dbReference type="InterPro" id="IPR036950">
    <property type="entry name" value="PBP_transglycosylase"/>
</dbReference>
<dbReference type="EC" id="2.4.99.28" evidence="10"/>
<dbReference type="InterPro" id="IPR012338">
    <property type="entry name" value="Beta-lactam/transpept-like"/>
</dbReference>
<comment type="catalytic activity">
    <reaction evidence="11">
        <text>[GlcNAc-(1-&gt;4)-Mur2Ac(oyl-L-Ala-gamma-D-Glu-L-Lys-D-Ala-D-Ala)](n)-di-trans,octa-cis-undecaprenyl diphosphate + beta-D-GlcNAc-(1-&gt;4)-Mur2Ac(oyl-L-Ala-gamma-D-Glu-L-Lys-D-Ala-D-Ala)-di-trans,octa-cis-undecaprenyl diphosphate = [GlcNAc-(1-&gt;4)-Mur2Ac(oyl-L-Ala-gamma-D-Glu-L-Lys-D-Ala-D-Ala)](n+1)-di-trans,octa-cis-undecaprenyl diphosphate + di-trans,octa-cis-undecaprenyl diphosphate + H(+)</text>
        <dbReference type="Rhea" id="RHEA:23708"/>
        <dbReference type="Rhea" id="RHEA-COMP:9602"/>
        <dbReference type="Rhea" id="RHEA-COMP:9603"/>
        <dbReference type="ChEBI" id="CHEBI:15378"/>
        <dbReference type="ChEBI" id="CHEBI:58405"/>
        <dbReference type="ChEBI" id="CHEBI:60033"/>
        <dbReference type="ChEBI" id="CHEBI:78435"/>
        <dbReference type="EC" id="2.4.99.28"/>
    </reaction>
</comment>
<dbReference type="RefSeq" id="WP_259452046.1">
    <property type="nucleotide sequence ID" value="NZ_CP119520.1"/>
</dbReference>
<dbReference type="InterPro" id="IPR011815">
    <property type="entry name" value="PBP_1c"/>
</dbReference>
<dbReference type="PANTHER" id="PTHR32282">
    <property type="entry name" value="BINDING PROTEIN TRANSPEPTIDASE, PUTATIVE-RELATED"/>
    <property type="match status" value="1"/>
</dbReference>
<dbReference type="EMBL" id="JANUHC010000012">
    <property type="protein sequence ID" value="MCS0633053.1"/>
    <property type="molecule type" value="Genomic_DNA"/>
</dbReference>
<dbReference type="InterPro" id="IPR050396">
    <property type="entry name" value="Glycosyltr_51/Transpeptidase"/>
</dbReference>
<proteinExistence type="inferred from homology"/>
<evidence type="ECO:0000256" key="5">
    <source>
        <dbReference type="ARBA" id="ARBA00022670"/>
    </source>
</evidence>
<comment type="pathway">
    <text evidence="1">Cell wall biogenesis; peptidoglycan biosynthesis.</text>
</comment>
<evidence type="ECO:0000256" key="9">
    <source>
        <dbReference type="ARBA" id="ARBA00023268"/>
    </source>
</evidence>
<dbReference type="Pfam" id="PF00905">
    <property type="entry name" value="Transpeptidase"/>
    <property type="match status" value="1"/>
</dbReference>
<evidence type="ECO:0000259" key="14">
    <source>
        <dbReference type="Pfam" id="PF00905"/>
    </source>
</evidence>
<comment type="similarity">
    <text evidence="2">In the C-terminal section; belongs to the transpeptidase family.</text>
</comment>